<evidence type="ECO:0000313" key="1">
    <source>
        <dbReference type="EMBL" id="MFC5436494.1"/>
    </source>
</evidence>
<sequence>MRVRAYINVVEAIEARRHEAWPFIVEVIVRRHKEVVAHPAAAAVFQRPSAF</sequence>
<protein>
    <submittedName>
        <fullName evidence="1">Uncharacterized protein</fullName>
    </submittedName>
</protein>
<gene>
    <name evidence="1" type="ORF">ACFPME_07985</name>
</gene>
<keyword evidence="2" id="KW-1185">Reference proteome</keyword>
<accession>A0ABW0JKS2</accession>
<reference evidence="2" key="1">
    <citation type="journal article" date="2019" name="Int. J. Syst. Evol. Microbiol.">
        <title>The Global Catalogue of Microorganisms (GCM) 10K type strain sequencing project: providing services to taxonomists for standard genome sequencing and annotation.</title>
        <authorList>
            <consortium name="The Broad Institute Genomics Platform"/>
            <consortium name="The Broad Institute Genome Sequencing Center for Infectious Disease"/>
            <person name="Wu L."/>
            <person name="Ma J."/>
        </authorList>
    </citation>
    <scope>NUCLEOTIDE SEQUENCE [LARGE SCALE GENOMIC DNA]</scope>
    <source>
        <strain evidence="2">JCM 17130</strain>
    </source>
</reference>
<name>A0ABW0JKS2_9GAMM</name>
<dbReference type="EMBL" id="JBHSMK010000004">
    <property type="protein sequence ID" value="MFC5436494.1"/>
    <property type="molecule type" value="Genomic_DNA"/>
</dbReference>
<dbReference type="Proteomes" id="UP001596013">
    <property type="component" value="Unassembled WGS sequence"/>
</dbReference>
<dbReference type="RefSeq" id="WP_377303934.1">
    <property type="nucleotide sequence ID" value="NZ_JBHSMK010000004.1"/>
</dbReference>
<comment type="caution">
    <text evidence="1">The sequence shown here is derived from an EMBL/GenBank/DDBJ whole genome shotgun (WGS) entry which is preliminary data.</text>
</comment>
<organism evidence="1 2">
    <name type="scientific">Rhodanobacter umsongensis</name>
    <dbReference type="NCBI Taxonomy" id="633153"/>
    <lineage>
        <taxon>Bacteria</taxon>
        <taxon>Pseudomonadati</taxon>
        <taxon>Pseudomonadota</taxon>
        <taxon>Gammaproteobacteria</taxon>
        <taxon>Lysobacterales</taxon>
        <taxon>Rhodanobacteraceae</taxon>
        <taxon>Rhodanobacter</taxon>
    </lineage>
</organism>
<evidence type="ECO:0000313" key="2">
    <source>
        <dbReference type="Proteomes" id="UP001596013"/>
    </source>
</evidence>
<proteinExistence type="predicted"/>